<evidence type="ECO:0000256" key="1">
    <source>
        <dbReference type="SAM" id="Phobius"/>
    </source>
</evidence>
<reference evidence="2" key="1">
    <citation type="journal article" date="2023" name="GigaByte">
        <title>Genome assembly of the bearded iris, Iris pallida Lam.</title>
        <authorList>
            <person name="Bruccoleri R.E."/>
            <person name="Oakeley E.J."/>
            <person name="Faust A.M.E."/>
            <person name="Altorfer M."/>
            <person name="Dessus-Babus S."/>
            <person name="Burckhardt D."/>
            <person name="Oertli M."/>
            <person name="Naumann U."/>
            <person name="Petersen F."/>
            <person name="Wong J."/>
        </authorList>
    </citation>
    <scope>NUCLEOTIDE SEQUENCE</scope>
    <source>
        <strain evidence="2">GSM-AAB239-AS_SAM_17_03QT</strain>
    </source>
</reference>
<gene>
    <name evidence="2" type="ORF">M6B38_353725</name>
</gene>
<protein>
    <submittedName>
        <fullName evidence="2">Uncharacterized protein</fullName>
    </submittedName>
</protein>
<sequence length="119" mass="12585">MSSGVTGLSASEGKSRTLGESGLLAAAAGEFRLVEPMKEGTSGPIILRFFMLGRRSYSLKAGFLARLRDGIGWWFVLGLCAWLAAAAAAARFAAVSAEPVSIWTTCLNDWVSAWTKVVG</sequence>
<keyword evidence="3" id="KW-1185">Reference proteome</keyword>
<organism evidence="2 3">
    <name type="scientific">Iris pallida</name>
    <name type="common">Sweet iris</name>
    <dbReference type="NCBI Taxonomy" id="29817"/>
    <lineage>
        <taxon>Eukaryota</taxon>
        <taxon>Viridiplantae</taxon>
        <taxon>Streptophyta</taxon>
        <taxon>Embryophyta</taxon>
        <taxon>Tracheophyta</taxon>
        <taxon>Spermatophyta</taxon>
        <taxon>Magnoliopsida</taxon>
        <taxon>Liliopsida</taxon>
        <taxon>Asparagales</taxon>
        <taxon>Iridaceae</taxon>
        <taxon>Iridoideae</taxon>
        <taxon>Irideae</taxon>
        <taxon>Iris</taxon>
    </lineage>
</organism>
<keyword evidence="1" id="KW-0472">Membrane</keyword>
<dbReference type="AlphaFoldDB" id="A0AAX6GPZ8"/>
<comment type="caution">
    <text evidence="2">The sequence shown here is derived from an EMBL/GenBank/DDBJ whole genome shotgun (WGS) entry which is preliminary data.</text>
</comment>
<dbReference type="EMBL" id="JANAVB010017598">
    <property type="protein sequence ID" value="KAJ6830308.1"/>
    <property type="molecule type" value="Genomic_DNA"/>
</dbReference>
<reference evidence="2" key="2">
    <citation type="submission" date="2023-04" db="EMBL/GenBank/DDBJ databases">
        <authorList>
            <person name="Bruccoleri R.E."/>
            <person name="Oakeley E.J."/>
            <person name="Faust A.-M."/>
            <person name="Dessus-Babus S."/>
            <person name="Altorfer M."/>
            <person name="Burckhardt D."/>
            <person name="Oertli M."/>
            <person name="Naumann U."/>
            <person name="Petersen F."/>
            <person name="Wong J."/>
        </authorList>
    </citation>
    <scope>NUCLEOTIDE SEQUENCE</scope>
    <source>
        <strain evidence="2">GSM-AAB239-AS_SAM_17_03QT</strain>
        <tissue evidence="2">Leaf</tissue>
    </source>
</reference>
<feature type="transmembrane region" description="Helical" evidence="1">
    <location>
        <begin position="71"/>
        <end position="94"/>
    </location>
</feature>
<proteinExistence type="predicted"/>
<evidence type="ECO:0000313" key="3">
    <source>
        <dbReference type="Proteomes" id="UP001140949"/>
    </source>
</evidence>
<dbReference type="Proteomes" id="UP001140949">
    <property type="component" value="Unassembled WGS sequence"/>
</dbReference>
<evidence type="ECO:0000313" key="2">
    <source>
        <dbReference type="EMBL" id="KAJ6830308.1"/>
    </source>
</evidence>
<keyword evidence="1" id="KW-0812">Transmembrane</keyword>
<keyword evidence="1" id="KW-1133">Transmembrane helix</keyword>
<accession>A0AAX6GPZ8</accession>
<name>A0AAX6GPZ8_IRIPA</name>